<protein>
    <submittedName>
        <fullName evidence="1">Uncharacterized protein</fullName>
    </submittedName>
</protein>
<dbReference type="AlphaFoldDB" id="A0A1Y5F594"/>
<sequence>MPEIKGLSELYIMYRKAVAQNQSYLDPQNDPDKKPNDMGTFIYTLNSNKFMVAGDTTRVAMERFCEFYEEKSAKNGKVCDLYDPDVLACVDGSLRLPGVTEAKGLYFHKR</sequence>
<reference evidence="2" key="1">
    <citation type="journal article" date="2017" name="Proc. Natl. Acad. Sci. U.S.A.">
        <title>Simulation of Deepwater Horizon oil plume reveals substrate specialization within a complex community of hydrocarbon-degraders.</title>
        <authorList>
            <person name="Hu P."/>
            <person name="Dubinsky E.A."/>
            <person name="Probst A.J."/>
            <person name="Wang J."/>
            <person name="Sieber C.M.K."/>
            <person name="Tom L.M."/>
            <person name="Gardinali P."/>
            <person name="Banfield J.F."/>
            <person name="Atlas R.M."/>
            <person name="Andersen G.L."/>
        </authorList>
    </citation>
    <scope>NUCLEOTIDE SEQUENCE [LARGE SCALE GENOMIC DNA]</scope>
</reference>
<evidence type="ECO:0000313" key="2">
    <source>
        <dbReference type="Proteomes" id="UP000196531"/>
    </source>
</evidence>
<dbReference type="EMBL" id="MAAO01000007">
    <property type="protein sequence ID" value="OUR95728.1"/>
    <property type="molecule type" value="Genomic_DNA"/>
</dbReference>
<comment type="caution">
    <text evidence="1">The sequence shown here is derived from an EMBL/GenBank/DDBJ whole genome shotgun (WGS) entry which is preliminary data.</text>
</comment>
<evidence type="ECO:0000313" key="1">
    <source>
        <dbReference type="EMBL" id="OUR95728.1"/>
    </source>
</evidence>
<name>A0A1Y5F594_9BACT</name>
<proteinExistence type="predicted"/>
<organism evidence="1 2">
    <name type="scientific">Halobacteriovorax marinus</name>
    <dbReference type="NCBI Taxonomy" id="97084"/>
    <lineage>
        <taxon>Bacteria</taxon>
        <taxon>Pseudomonadati</taxon>
        <taxon>Bdellovibrionota</taxon>
        <taxon>Bacteriovoracia</taxon>
        <taxon>Bacteriovoracales</taxon>
        <taxon>Halobacteriovoraceae</taxon>
        <taxon>Halobacteriovorax</taxon>
    </lineage>
</organism>
<dbReference type="Proteomes" id="UP000196531">
    <property type="component" value="Unassembled WGS sequence"/>
</dbReference>
<gene>
    <name evidence="1" type="ORF">A9Q84_14600</name>
</gene>
<accession>A0A1Y5F594</accession>